<dbReference type="Proteomes" id="UP001301012">
    <property type="component" value="Unassembled WGS sequence"/>
</dbReference>
<evidence type="ECO:0000256" key="2">
    <source>
        <dbReference type="ARBA" id="ARBA00023004"/>
    </source>
</evidence>
<evidence type="ECO:0000256" key="1">
    <source>
        <dbReference type="ARBA" id="ARBA00022723"/>
    </source>
</evidence>
<proteinExistence type="predicted"/>
<gene>
    <name evidence="5" type="ORF">QOZ84_09035</name>
</gene>
<dbReference type="Pfam" id="PF00037">
    <property type="entry name" value="Fer4"/>
    <property type="match status" value="1"/>
</dbReference>
<organism evidence="5 6">
    <name type="scientific">Romboutsia sedimentorum</name>
    <dbReference type="NCBI Taxonomy" id="1368474"/>
    <lineage>
        <taxon>Bacteria</taxon>
        <taxon>Bacillati</taxon>
        <taxon>Bacillota</taxon>
        <taxon>Clostridia</taxon>
        <taxon>Peptostreptococcales</taxon>
        <taxon>Peptostreptococcaceae</taxon>
        <taxon>Romboutsia</taxon>
    </lineage>
</organism>
<evidence type="ECO:0000313" key="6">
    <source>
        <dbReference type="Proteomes" id="UP001301012"/>
    </source>
</evidence>
<keyword evidence="3" id="KW-0411">Iron-sulfur</keyword>
<comment type="caution">
    <text evidence="5">The sequence shown here is derived from an EMBL/GenBank/DDBJ whole genome shotgun (WGS) entry which is preliminary data.</text>
</comment>
<accession>A0ABT7EAH9</accession>
<dbReference type="InterPro" id="IPR017896">
    <property type="entry name" value="4Fe4S_Fe-S-bd"/>
</dbReference>
<reference evidence="5 6" key="1">
    <citation type="submission" date="2023-05" db="EMBL/GenBank/DDBJ databases">
        <title>Rombocin, a short stable natural nisin variant, displays selective antimicrobial activity against Listeria monocytogenes and employs dual mode of action to kill target bacterial strains.</title>
        <authorList>
            <person name="Wambui J."/>
            <person name="Stephan R."/>
            <person name="Kuipers O.P."/>
        </authorList>
    </citation>
    <scope>NUCLEOTIDE SEQUENCE [LARGE SCALE GENOMIC DNA]</scope>
    <source>
        <strain evidence="5 6">RC002</strain>
    </source>
</reference>
<dbReference type="EMBL" id="JASKYM010000003">
    <property type="protein sequence ID" value="MDK2563692.1"/>
    <property type="molecule type" value="Genomic_DNA"/>
</dbReference>
<feature type="domain" description="4Fe-4S ferredoxin-type" evidence="4">
    <location>
        <begin position="19"/>
        <end position="46"/>
    </location>
</feature>
<evidence type="ECO:0000256" key="3">
    <source>
        <dbReference type="ARBA" id="ARBA00023014"/>
    </source>
</evidence>
<evidence type="ECO:0000259" key="4">
    <source>
        <dbReference type="PROSITE" id="PS51379"/>
    </source>
</evidence>
<keyword evidence="6" id="KW-1185">Reference proteome</keyword>
<dbReference type="PROSITE" id="PS51379">
    <property type="entry name" value="4FE4S_FER_2"/>
    <property type="match status" value="1"/>
</dbReference>
<name>A0ABT7EAH9_9FIRM</name>
<keyword evidence="2" id="KW-0408">Iron</keyword>
<dbReference type="RefSeq" id="WP_284132630.1">
    <property type="nucleotide sequence ID" value="NZ_JASKYM010000003.1"/>
</dbReference>
<protein>
    <submittedName>
        <fullName evidence="5">4Fe-4S binding protein</fullName>
    </submittedName>
</protein>
<keyword evidence="1" id="KW-0479">Metal-binding</keyword>
<sequence>MEKIVIFNFNSIFDCGCIGDVLTHYDCIQCGRCVNKCPKKSIGYTK</sequence>
<evidence type="ECO:0000313" key="5">
    <source>
        <dbReference type="EMBL" id="MDK2563692.1"/>
    </source>
</evidence>
<dbReference type="PROSITE" id="PS00198">
    <property type="entry name" value="4FE4S_FER_1"/>
    <property type="match status" value="1"/>
</dbReference>
<dbReference type="InterPro" id="IPR017900">
    <property type="entry name" value="4Fe4S_Fe_S_CS"/>
</dbReference>